<organism evidence="1 2">
    <name type="scientific">Rhabditophanes sp. KR3021</name>
    <dbReference type="NCBI Taxonomy" id="114890"/>
    <lineage>
        <taxon>Eukaryota</taxon>
        <taxon>Metazoa</taxon>
        <taxon>Ecdysozoa</taxon>
        <taxon>Nematoda</taxon>
        <taxon>Chromadorea</taxon>
        <taxon>Rhabditida</taxon>
        <taxon>Tylenchina</taxon>
        <taxon>Panagrolaimomorpha</taxon>
        <taxon>Strongyloidoidea</taxon>
        <taxon>Alloionematidae</taxon>
        <taxon>Rhabditophanes</taxon>
    </lineage>
</organism>
<accession>A0AC35TWS8</accession>
<reference evidence="2" key="1">
    <citation type="submission" date="2016-11" db="UniProtKB">
        <authorList>
            <consortium name="WormBaseParasite"/>
        </authorList>
    </citation>
    <scope>IDENTIFICATION</scope>
    <source>
        <strain evidence="2">KR3021</strain>
    </source>
</reference>
<name>A0AC35TWS8_9BILA</name>
<proteinExistence type="predicted"/>
<sequence length="211" mass="23998">MDVSDVPPVPTFKVTEAPLKDAKELLSTLKRDAGIPKYEYKLVESCRKGVAEAFENSVSRIKAQRAQLIPKTNETATIVFTQKIAADTLVRFGLTYHNERAKRLKKQTKRSCGVLGKLKDNLSPSERYFAEKYYGLHGKFEGYFADYGLNLLTNTNHPKMEYSFYRGTQDYGEVEVSDGRMILVNRDFVHNLPREDAEPLLRAGVLEKVDL</sequence>
<dbReference type="Proteomes" id="UP000095286">
    <property type="component" value="Unplaced"/>
</dbReference>
<evidence type="ECO:0000313" key="1">
    <source>
        <dbReference type="Proteomes" id="UP000095286"/>
    </source>
</evidence>
<dbReference type="WBParaSite" id="RSKR_0000496600.1">
    <property type="protein sequence ID" value="RSKR_0000496600.1"/>
    <property type="gene ID" value="RSKR_0000496600"/>
</dbReference>
<evidence type="ECO:0000313" key="2">
    <source>
        <dbReference type="WBParaSite" id="RSKR_0000496600.1"/>
    </source>
</evidence>
<protein>
    <submittedName>
        <fullName evidence="2">DNA replication complex GINS protein PSF1</fullName>
    </submittedName>
</protein>